<gene>
    <name evidence="4" type="ORF">RND81_08G153900</name>
</gene>
<dbReference type="GO" id="GO:0009409">
    <property type="term" value="P:response to cold"/>
    <property type="evidence" value="ECO:0007669"/>
    <property type="project" value="TreeGrafter"/>
</dbReference>
<dbReference type="PANTHER" id="PTHR10291">
    <property type="entry name" value="DEHYDRODOLICHYL DIPHOSPHATE SYNTHASE FAMILY MEMBER"/>
    <property type="match status" value="1"/>
</dbReference>
<evidence type="ECO:0000313" key="4">
    <source>
        <dbReference type="EMBL" id="KAK9699118.1"/>
    </source>
</evidence>
<dbReference type="EMBL" id="JBDFQZ010000008">
    <property type="protein sequence ID" value="KAK9699118.1"/>
    <property type="molecule type" value="Genomic_DNA"/>
</dbReference>
<dbReference type="InterPro" id="IPR036424">
    <property type="entry name" value="UPP_synth-like_sf"/>
</dbReference>
<dbReference type="Proteomes" id="UP001443914">
    <property type="component" value="Unassembled WGS sequence"/>
</dbReference>
<sequence length="295" mass="33650">MSIINDIWLIIKELLVKWIIPLFYISSNNNVSNNNKSSVGSEIEATTSDDRDGDLPEGLRQEMMPRHVAVILDGNRRWAKQRGLSFVEGYEAGVGAMGEFVSMCIKLKIPVVSLFAFSSENWRRPKNEVDFLVDLFERSLKDNMGPTLSRDGRVTIIGDMTLFPTSLQKVIKDIEEATKHNTKFHLILAMSYSGQNDIVQACQSIANKVKEGVLKSEDITNSIIEHELETKISDIPNPDLLIRTSGELRISNYYLWQSAYTELYFTDTHWPDFGEDDFVQALRSYQQRGRRYGAK</sequence>
<comment type="similarity">
    <text evidence="2">Belongs to the UPP synthase family.</text>
</comment>
<dbReference type="Pfam" id="PF01255">
    <property type="entry name" value="Prenyltransf"/>
    <property type="match status" value="1"/>
</dbReference>
<dbReference type="CDD" id="cd00475">
    <property type="entry name" value="Cis_IPPS"/>
    <property type="match status" value="1"/>
</dbReference>
<dbReference type="Gene3D" id="3.40.1180.10">
    <property type="entry name" value="Decaprenyl diphosphate synthase-like"/>
    <property type="match status" value="1"/>
</dbReference>
<dbReference type="HAMAP" id="MF_01139">
    <property type="entry name" value="ISPT"/>
    <property type="match status" value="1"/>
</dbReference>
<dbReference type="GO" id="GO:0016094">
    <property type="term" value="P:polyprenol biosynthetic process"/>
    <property type="evidence" value="ECO:0007669"/>
    <property type="project" value="TreeGrafter"/>
</dbReference>
<dbReference type="GO" id="GO:0045547">
    <property type="term" value="F:ditrans,polycis-polyprenyl diphosphate synthase [(2E,6E)-farnesyl diphosphate specific] activity"/>
    <property type="evidence" value="ECO:0007669"/>
    <property type="project" value="TreeGrafter"/>
</dbReference>
<keyword evidence="1 2" id="KW-0808">Transferase</keyword>
<dbReference type="GO" id="GO:0009570">
    <property type="term" value="C:chloroplast stroma"/>
    <property type="evidence" value="ECO:0007669"/>
    <property type="project" value="TreeGrafter"/>
</dbReference>
<comment type="caution">
    <text evidence="4">The sequence shown here is derived from an EMBL/GenBank/DDBJ whole genome shotgun (WGS) entry which is preliminary data.</text>
</comment>
<dbReference type="GO" id="GO:0009668">
    <property type="term" value="P:plastid membrane organization"/>
    <property type="evidence" value="ECO:0007669"/>
    <property type="project" value="TreeGrafter"/>
</dbReference>
<dbReference type="EC" id="2.5.1.-" evidence="2"/>
<keyword evidence="5" id="KW-1185">Reference proteome</keyword>
<dbReference type="PANTHER" id="PTHR10291:SF0">
    <property type="entry name" value="DEHYDRODOLICHYL DIPHOSPHATE SYNTHASE 2"/>
    <property type="match status" value="1"/>
</dbReference>
<dbReference type="SUPFAM" id="SSF64005">
    <property type="entry name" value="Undecaprenyl diphosphate synthase"/>
    <property type="match status" value="1"/>
</dbReference>
<dbReference type="AlphaFoldDB" id="A0AAW1J8C0"/>
<feature type="region of interest" description="Disordered" evidence="3">
    <location>
        <begin position="34"/>
        <end position="58"/>
    </location>
</feature>
<name>A0AAW1J8C0_SAPOF</name>
<organism evidence="4 5">
    <name type="scientific">Saponaria officinalis</name>
    <name type="common">Common soapwort</name>
    <name type="synonym">Lychnis saponaria</name>
    <dbReference type="NCBI Taxonomy" id="3572"/>
    <lineage>
        <taxon>Eukaryota</taxon>
        <taxon>Viridiplantae</taxon>
        <taxon>Streptophyta</taxon>
        <taxon>Embryophyta</taxon>
        <taxon>Tracheophyta</taxon>
        <taxon>Spermatophyta</taxon>
        <taxon>Magnoliopsida</taxon>
        <taxon>eudicotyledons</taxon>
        <taxon>Gunneridae</taxon>
        <taxon>Pentapetalae</taxon>
        <taxon>Caryophyllales</taxon>
        <taxon>Caryophyllaceae</taxon>
        <taxon>Caryophylleae</taxon>
        <taxon>Saponaria</taxon>
    </lineage>
</organism>
<evidence type="ECO:0000256" key="3">
    <source>
        <dbReference type="SAM" id="MobiDB-lite"/>
    </source>
</evidence>
<feature type="compositionally biased region" description="Basic and acidic residues" evidence="3">
    <location>
        <begin position="48"/>
        <end position="58"/>
    </location>
</feature>
<dbReference type="InterPro" id="IPR001441">
    <property type="entry name" value="UPP_synth-like"/>
</dbReference>
<accession>A0AAW1J8C0</accession>
<proteinExistence type="inferred from homology"/>
<evidence type="ECO:0000256" key="2">
    <source>
        <dbReference type="RuleBase" id="RU363018"/>
    </source>
</evidence>
<evidence type="ECO:0000313" key="5">
    <source>
        <dbReference type="Proteomes" id="UP001443914"/>
    </source>
</evidence>
<protein>
    <recommendedName>
        <fullName evidence="2">Alkyl transferase</fullName>
        <ecNumber evidence="2">2.5.1.-</ecNumber>
    </recommendedName>
</protein>
<dbReference type="NCBIfam" id="TIGR00055">
    <property type="entry name" value="uppS"/>
    <property type="match status" value="1"/>
</dbReference>
<reference evidence="4" key="1">
    <citation type="submission" date="2024-03" db="EMBL/GenBank/DDBJ databases">
        <title>WGS assembly of Saponaria officinalis var. Norfolk2.</title>
        <authorList>
            <person name="Jenkins J."/>
            <person name="Shu S."/>
            <person name="Grimwood J."/>
            <person name="Barry K."/>
            <person name="Goodstein D."/>
            <person name="Schmutz J."/>
            <person name="Leebens-Mack J."/>
            <person name="Osbourn A."/>
        </authorList>
    </citation>
    <scope>NUCLEOTIDE SEQUENCE [LARGE SCALE GENOMIC DNA]</scope>
    <source>
        <strain evidence="4">JIC</strain>
    </source>
</reference>
<dbReference type="FunFam" id="3.40.1180.10:FF:000001">
    <property type="entry name" value="(2E,6E)-farnesyl-diphosphate-specific ditrans,polycis-undecaprenyl-diphosphate synthase"/>
    <property type="match status" value="1"/>
</dbReference>
<evidence type="ECO:0000256" key="1">
    <source>
        <dbReference type="ARBA" id="ARBA00022679"/>
    </source>
</evidence>